<name>A0A3M6QPN8_9BURK</name>
<comment type="subcellular location">
    <subcellularLocation>
        <location evidence="1">Cell outer membrane</location>
    </subcellularLocation>
</comment>
<dbReference type="Pfam" id="PF03922">
    <property type="entry name" value="OmpW"/>
    <property type="match status" value="1"/>
</dbReference>
<protein>
    <submittedName>
        <fullName evidence="3">OmpW family protein</fullName>
    </submittedName>
</protein>
<dbReference type="InterPro" id="IPR005618">
    <property type="entry name" value="OMPW"/>
</dbReference>
<dbReference type="GO" id="GO:0009279">
    <property type="term" value="C:cell outer membrane"/>
    <property type="evidence" value="ECO:0007669"/>
    <property type="project" value="UniProtKB-SubCell"/>
</dbReference>
<dbReference type="EMBL" id="RDQO01000004">
    <property type="protein sequence ID" value="RMX05006.1"/>
    <property type="molecule type" value="Genomic_DNA"/>
</dbReference>
<dbReference type="OrthoDB" id="9807574at2"/>
<proteinExistence type="predicted"/>
<gene>
    <name evidence="3" type="ORF">D8I35_14240</name>
</gene>
<evidence type="ECO:0000256" key="2">
    <source>
        <dbReference type="SAM" id="SignalP"/>
    </source>
</evidence>
<sequence length="212" mass="22720">MAARHFATCCLIATGMLAASPVLAHQTGDVLLKFGLTHVKPKSDNGSVAGNSIDLDVGSSTRPSFSLTYLATDNIGIELLGALPFKHSVHGSTAAGALGQIGETKQLPPTLSLQWHFLPQSTIQPYVGLGVNYTRFFSTKARGPLAGSRLKLDDSWGLAGQLGVDIKIDDKWFFTTDVRYIDISSDVKLNGEKIGKAKIDPWTLSVGVGYRF</sequence>
<reference evidence="3 4" key="1">
    <citation type="submission" date="2018-10" db="EMBL/GenBank/DDBJ databases">
        <title>Draft genome of Cortibacter populi DSM10536.</title>
        <authorList>
            <person name="Bernier A.-M."/>
            <person name="Bernard K."/>
        </authorList>
    </citation>
    <scope>NUCLEOTIDE SEQUENCE [LARGE SCALE GENOMIC DNA]</scope>
    <source>
        <strain evidence="3 4">DSM 105136</strain>
    </source>
</reference>
<dbReference type="RefSeq" id="WP_122230468.1">
    <property type="nucleotide sequence ID" value="NZ_RDQO01000004.1"/>
</dbReference>
<comment type="caution">
    <text evidence="3">The sequence shown here is derived from an EMBL/GenBank/DDBJ whole genome shotgun (WGS) entry which is preliminary data.</text>
</comment>
<evidence type="ECO:0000313" key="4">
    <source>
        <dbReference type="Proteomes" id="UP000278006"/>
    </source>
</evidence>
<evidence type="ECO:0000313" key="3">
    <source>
        <dbReference type="EMBL" id="RMX05006.1"/>
    </source>
</evidence>
<feature type="signal peptide" evidence="2">
    <location>
        <begin position="1"/>
        <end position="24"/>
    </location>
</feature>
<dbReference type="Proteomes" id="UP000278006">
    <property type="component" value="Unassembled WGS sequence"/>
</dbReference>
<dbReference type="InterPro" id="IPR011250">
    <property type="entry name" value="OMP/PagP_B-barrel"/>
</dbReference>
<feature type="chain" id="PRO_5017978705" evidence="2">
    <location>
        <begin position="25"/>
        <end position="212"/>
    </location>
</feature>
<dbReference type="AlphaFoldDB" id="A0A3M6QPN8"/>
<accession>A0A3M6QPN8</accession>
<keyword evidence="4" id="KW-1185">Reference proteome</keyword>
<dbReference type="Gene3D" id="2.40.160.20">
    <property type="match status" value="1"/>
</dbReference>
<keyword evidence="2" id="KW-0732">Signal</keyword>
<organism evidence="3 4">
    <name type="scientific">Corticibacter populi</name>
    <dbReference type="NCBI Taxonomy" id="1550736"/>
    <lineage>
        <taxon>Bacteria</taxon>
        <taxon>Pseudomonadati</taxon>
        <taxon>Pseudomonadota</taxon>
        <taxon>Betaproteobacteria</taxon>
        <taxon>Burkholderiales</taxon>
        <taxon>Comamonadaceae</taxon>
        <taxon>Corticibacter</taxon>
    </lineage>
</organism>
<dbReference type="PANTHER" id="PTHR36920:SF1">
    <property type="entry name" value="OUTER MEMBRANE PROTEIN W"/>
    <property type="match status" value="1"/>
</dbReference>
<dbReference type="GO" id="GO:0055085">
    <property type="term" value="P:transmembrane transport"/>
    <property type="evidence" value="ECO:0007669"/>
    <property type="project" value="TreeGrafter"/>
</dbReference>
<evidence type="ECO:0000256" key="1">
    <source>
        <dbReference type="ARBA" id="ARBA00004442"/>
    </source>
</evidence>
<dbReference type="SUPFAM" id="SSF56925">
    <property type="entry name" value="OMPA-like"/>
    <property type="match status" value="1"/>
</dbReference>
<dbReference type="PANTHER" id="PTHR36920">
    <property type="match status" value="1"/>
</dbReference>